<dbReference type="AlphaFoldDB" id="A0A4R9L8K1"/>
<proteinExistence type="predicted"/>
<protein>
    <submittedName>
        <fullName evidence="1">Uncharacterized protein</fullName>
    </submittedName>
</protein>
<evidence type="ECO:0000313" key="4">
    <source>
        <dbReference type="Proteomes" id="UP000297422"/>
    </source>
</evidence>
<organism evidence="1 3">
    <name type="scientific">Leptospira stimsonii</name>
    <dbReference type="NCBI Taxonomy" id="2202203"/>
    <lineage>
        <taxon>Bacteria</taxon>
        <taxon>Pseudomonadati</taxon>
        <taxon>Spirochaetota</taxon>
        <taxon>Spirochaetia</taxon>
        <taxon>Leptospirales</taxon>
        <taxon>Leptospiraceae</taxon>
        <taxon>Leptospira</taxon>
    </lineage>
</organism>
<evidence type="ECO:0000313" key="1">
    <source>
        <dbReference type="EMBL" id="RHX84480.1"/>
    </source>
</evidence>
<reference evidence="4" key="3">
    <citation type="journal article" date="2019" name="PLoS Negl. Trop. Dis.">
        <title>Revisiting the worldwide diversity of Leptospira species in the environment.</title>
        <authorList>
            <person name="Vincent A.T."/>
            <person name="Schiettekatte O."/>
            <person name="Bourhy P."/>
            <person name="Veyrier F.J."/>
            <person name="Picardeau M."/>
        </authorList>
    </citation>
    <scope>NUCLEOTIDE SEQUENCE [LARGE SCALE GENOMIC DNA]</scope>
    <source>
        <strain evidence="4">201702407</strain>
    </source>
</reference>
<accession>A0A4R9L8K1</accession>
<name>A0A4R9L8K1_9LEPT</name>
<dbReference type="RefSeq" id="WP_118983056.1">
    <property type="nucleotide sequence ID" value="NZ_QHCS01000005.1"/>
</dbReference>
<dbReference type="Proteomes" id="UP000266669">
    <property type="component" value="Unassembled WGS sequence"/>
</dbReference>
<comment type="caution">
    <text evidence="1">The sequence shown here is derived from an EMBL/GenBank/DDBJ whole genome shotgun (WGS) entry which is preliminary data.</text>
</comment>
<keyword evidence="4" id="KW-1185">Reference proteome</keyword>
<dbReference type="Proteomes" id="UP000297422">
    <property type="component" value="Unassembled WGS sequence"/>
</dbReference>
<reference evidence="2" key="2">
    <citation type="submission" date="2018-10" db="EMBL/GenBank/DDBJ databases">
        <authorList>
            <person name="Vincent A.T."/>
            <person name="Schiettekatte O."/>
            <person name="Bourhy P."/>
            <person name="Veyrier F.J."/>
            <person name="Picardeau M."/>
        </authorList>
    </citation>
    <scope>NUCLEOTIDE SEQUENCE</scope>
    <source>
        <strain evidence="2">201702407</strain>
    </source>
</reference>
<gene>
    <name evidence="1" type="ORF">DLM78_17305</name>
    <name evidence="2" type="ORF">EHQ90_00210</name>
</gene>
<dbReference type="EMBL" id="QHCS01000005">
    <property type="protein sequence ID" value="RHX84480.1"/>
    <property type="molecule type" value="Genomic_DNA"/>
</dbReference>
<reference evidence="1" key="4">
    <citation type="journal article" date="2020" name="Int. J. Syst. Evol. Microbiol.">
        <title>Leptospira yasudae sp. nov. and Leptospira stimsonii sp. nov., two new species of the pathogenic group isolated from environmental sources.</title>
        <authorList>
            <person name="Casanovas-Massana A."/>
            <person name="Hamond C."/>
            <person name="Santos L.A."/>
            <person name="de Oliveira D."/>
            <person name="Hacker K.P."/>
            <person name="Balassiano I."/>
            <person name="Costa F."/>
            <person name="Medeiros M.A."/>
            <person name="Reis M.G."/>
            <person name="Ko A.I."/>
            <person name="Wunder E.A."/>
        </authorList>
    </citation>
    <scope>NUCLEOTIDE SEQUENCE</scope>
    <source>
        <strain evidence="1">AMB6-RJ</strain>
    </source>
</reference>
<evidence type="ECO:0000313" key="3">
    <source>
        <dbReference type="Proteomes" id="UP000266669"/>
    </source>
</evidence>
<reference evidence="3" key="1">
    <citation type="submission" date="2018-05" db="EMBL/GenBank/DDBJ databases">
        <title>Leptospira yasudae sp. nov. and Leptospira stimsonii sp. nov., two pathogenic species of the genus Leptospira isolated from environmental sources.</title>
        <authorList>
            <person name="Casanovas-Massana A."/>
            <person name="Hamond C."/>
            <person name="Santos L.A."/>
            <person name="Hacker K.P."/>
            <person name="Balassiano I."/>
            <person name="Medeiros M.A."/>
            <person name="Reis M.G."/>
            <person name="Ko A.I."/>
            <person name="Wunder E.A."/>
        </authorList>
    </citation>
    <scope>NUCLEOTIDE SEQUENCE [LARGE SCALE GENOMIC DNA]</scope>
    <source>
        <strain evidence="3">AMB6-RJ</strain>
    </source>
</reference>
<sequence>MIKKSFFICIFLSSSLFSNEFRTGVHLINRDRVSHEIVYTESMVPSSKICFVKKSTKAMKNGIAPIPLRKNEKGFRILSRESDPQKFQIITKVVIDAETVVPCLSMELDSIGFKEKAWNQRVKNQTLTIKNGELVFSKN</sequence>
<evidence type="ECO:0000313" key="2">
    <source>
        <dbReference type="EMBL" id="TGM22863.1"/>
    </source>
</evidence>
<dbReference type="EMBL" id="RQGT01000002">
    <property type="protein sequence ID" value="TGM22863.1"/>
    <property type="molecule type" value="Genomic_DNA"/>
</dbReference>